<gene>
    <name evidence="1" type="ORF">S01H4_66582</name>
</gene>
<dbReference type="GO" id="GO:0005524">
    <property type="term" value="F:ATP binding"/>
    <property type="evidence" value="ECO:0007669"/>
    <property type="project" value="InterPro"/>
</dbReference>
<dbReference type="SUPFAM" id="SSF56112">
    <property type="entry name" value="Protein kinase-like (PK-like)"/>
    <property type="match status" value="1"/>
</dbReference>
<organism evidence="1">
    <name type="scientific">marine sediment metagenome</name>
    <dbReference type="NCBI Taxonomy" id="412755"/>
    <lineage>
        <taxon>unclassified sequences</taxon>
        <taxon>metagenomes</taxon>
        <taxon>ecological metagenomes</taxon>
    </lineage>
</organism>
<feature type="non-terminal residue" evidence="1">
    <location>
        <position position="39"/>
    </location>
</feature>
<accession>X1DUU8</accession>
<name>X1DUU8_9ZZZZ</name>
<dbReference type="InterPro" id="IPR011009">
    <property type="entry name" value="Kinase-like_dom_sf"/>
</dbReference>
<reference evidence="1" key="1">
    <citation type="journal article" date="2014" name="Front. Microbiol.">
        <title>High frequency of phylogenetically diverse reductive dehalogenase-homologous genes in deep subseafloor sedimentary metagenomes.</title>
        <authorList>
            <person name="Kawai M."/>
            <person name="Futagami T."/>
            <person name="Toyoda A."/>
            <person name="Takaki Y."/>
            <person name="Nishi S."/>
            <person name="Hori S."/>
            <person name="Arai W."/>
            <person name="Tsubouchi T."/>
            <person name="Morono Y."/>
            <person name="Uchiyama I."/>
            <person name="Ito T."/>
            <person name="Fujiyama A."/>
            <person name="Inagaki F."/>
            <person name="Takami H."/>
        </authorList>
    </citation>
    <scope>NUCLEOTIDE SEQUENCE</scope>
    <source>
        <strain evidence="1">Expedition CK06-06</strain>
    </source>
</reference>
<protein>
    <recommendedName>
        <fullName evidence="2">Protein kinase domain-containing protein</fullName>
    </recommendedName>
</protein>
<dbReference type="Gene3D" id="3.30.200.20">
    <property type="entry name" value="Phosphorylase Kinase, domain 1"/>
    <property type="match status" value="1"/>
</dbReference>
<dbReference type="AlphaFoldDB" id="X1DUU8"/>
<evidence type="ECO:0008006" key="2">
    <source>
        <dbReference type="Google" id="ProtNLM"/>
    </source>
</evidence>
<dbReference type="EMBL" id="BART01041319">
    <property type="protein sequence ID" value="GAH24811.1"/>
    <property type="molecule type" value="Genomic_DNA"/>
</dbReference>
<dbReference type="PROSITE" id="PS00107">
    <property type="entry name" value="PROTEIN_KINASE_ATP"/>
    <property type="match status" value="1"/>
</dbReference>
<dbReference type="InterPro" id="IPR017441">
    <property type="entry name" value="Protein_kinase_ATP_BS"/>
</dbReference>
<proteinExistence type="predicted"/>
<comment type="caution">
    <text evidence="1">The sequence shown here is derived from an EMBL/GenBank/DDBJ whole genome shotgun (WGS) entry which is preliminary data.</text>
</comment>
<sequence length="39" mass="4326">MALEKIGRYNVVDELGQGGMATVFRATDPNFEREVAIKV</sequence>
<evidence type="ECO:0000313" key="1">
    <source>
        <dbReference type="EMBL" id="GAH24811.1"/>
    </source>
</evidence>